<name>A0A7S0GLE7_9STRA</name>
<gene>
    <name evidence="1" type="ORF">PINE0816_LOCUS23425</name>
</gene>
<evidence type="ECO:0000313" key="1">
    <source>
        <dbReference type="EMBL" id="CAD8427260.1"/>
    </source>
</evidence>
<organism evidence="1">
    <name type="scientific">Proboscia inermis</name>
    <dbReference type="NCBI Taxonomy" id="420281"/>
    <lineage>
        <taxon>Eukaryota</taxon>
        <taxon>Sar</taxon>
        <taxon>Stramenopiles</taxon>
        <taxon>Ochrophyta</taxon>
        <taxon>Bacillariophyta</taxon>
        <taxon>Coscinodiscophyceae</taxon>
        <taxon>Rhizosoleniophycidae</taxon>
        <taxon>Rhizosoleniales</taxon>
        <taxon>Rhizosoleniaceae</taxon>
        <taxon>Proboscia</taxon>
    </lineage>
</organism>
<reference evidence="1" key="1">
    <citation type="submission" date="2021-01" db="EMBL/GenBank/DDBJ databases">
        <authorList>
            <person name="Corre E."/>
            <person name="Pelletier E."/>
            <person name="Niang G."/>
            <person name="Scheremetjew M."/>
            <person name="Finn R."/>
            <person name="Kale V."/>
            <person name="Holt S."/>
            <person name="Cochrane G."/>
            <person name="Meng A."/>
            <person name="Brown T."/>
            <person name="Cohen L."/>
        </authorList>
    </citation>
    <scope>NUCLEOTIDE SEQUENCE</scope>
    <source>
        <strain evidence="1">CCAP1064/1</strain>
    </source>
</reference>
<proteinExistence type="predicted"/>
<dbReference type="AlphaFoldDB" id="A0A7S0GLE7"/>
<protein>
    <submittedName>
        <fullName evidence="1">Uncharacterized protein</fullName>
    </submittedName>
</protein>
<sequence>MRLTSTELNRKRVIVGLNVFGIDSGDQVQLAPEHSSAFNRRVRMYQTISKMQCPVNEAWTPADSKSNITSRSKNAGINLNKIKQNKGLSKLLVLAKRAKVRQEYLLEQQKVITSIQEAIDEADVEGKCLVVAELIDIVQKRFFTSDTSISNRLDGDGSSVGFQSKPPKKDDILVHINSLVCTEQEAKLNRISVSSGDKSSATCANGFIIPSAILCRVANSPAS</sequence>
<accession>A0A7S0GLE7</accession>
<dbReference type="EMBL" id="HBEL01051060">
    <property type="protein sequence ID" value="CAD8427260.1"/>
    <property type="molecule type" value="Transcribed_RNA"/>
</dbReference>